<evidence type="ECO:0000259" key="3">
    <source>
        <dbReference type="Pfam" id="PF00975"/>
    </source>
</evidence>
<gene>
    <name evidence="4" type="ORF">FHX78_116494</name>
</gene>
<evidence type="ECO:0000313" key="4">
    <source>
        <dbReference type="EMBL" id="TWF89452.1"/>
    </source>
</evidence>
<protein>
    <submittedName>
        <fullName evidence="4">Surfactin synthase thioesterase subunit</fullName>
    </submittedName>
</protein>
<sequence length="279" mass="29947">MGGDDGRDRVTVATGDAHAGSGGPARPADRWVLRMRHASGPPDPLLRLVCVPYAGGGAAVYHGWAERLPGAVEPWAVRMPGRDARLHEPPRTDLVATAGELADALAPSLTEPYAFFGHSLGAFLAFETVRALRRRGVREPVLLAVSARNPPQQRTYTGSVHRLPDDEYLDVLDRRYGAIPPLLREDAQMRALYLPILRADTTMLETYRYVPGPPLGCPVLAYGGAEDPETTAATLGAWAEVTGAGCTTAVLPGGHFFLAPSREPLLAHLTDELLRALVP</sequence>
<feature type="domain" description="Thioesterase" evidence="3">
    <location>
        <begin position="47"/>
        <end position="269"/>
    </location>
</feature>
<dbReference type="EMBL" id="VIWV01000001">
    <property type="protein sequence ID" value="TWF89452.1"/>
    <property type="molecule type" value="Genomic_DNA"/>
</dbReference>
<dbReference type="InterPro" id="IPR012223">
    <property type="entry name" value="TEII"/>
</dbReference>
<proteinExistence type="inferred from homology"/>
<name>A0A561TQR6_9ACTN</name>
<comment type="caution">
    <text evidence="4">The sequence shown here is derived from an EMBL/GenBank/DDBJ whole genome shotgun (WGS) entry which is preliminary data.</text>
</comment>
<dbReference type="Gene3D" id="3.40.50.1820">
    <property type="entry name" value="alpha/beta hydrolase"/>
    <property type="match status" value="1"/>
</dbReference>
<dbReference type="InterPro" id="IPR001031">
    <property type="entry name" value="Thioesterase"/>
</dbReference>
<dbReference type="AlphaFoldDB" id="A0A561TQR6"/>
<dbReference type="InterPro" id="IPR029058">
    <property type="entry name" value="AB_hydrolase_fold"/>
</dbReference>
<evidence type="ECO:0000313" key="5">
    <source>
        <dbReference type="Proteomes" id="UP000316603"/>
    </source>
</evidence>
<feature type="region of interest" description="Disordered" evidence="2">
    <location>
        <begin position="1"/>
        <end position="28"/>
    </location>
</feature>
<feature type="compositionally biased region" description="Basic and acidic residues" evidence="2">
    <location>
        <begin position="1"/>
        <end position="10"/>
    </location>
</feature>
<keyword evidence="5" id="KW-1185">Reference proteome</keyword>
<dbReference type="Proteomes" id="UP000316603">
    <property type="component" value="Unassembled WGS sequence"/>
</dbReference>
<evidence type="ECO:0000256" key="1">
    <source>
        <dbReference type="ARBA" id="ARBA00007169"/>
    </source>
</evidence>
<dbReference type="SUPFAM" id="SSF53474">
    <property type="entry name" value="alpha/beta-Hydrolases"/>
    <property type="match status" value="1"/>
</dbReference>
<reference evidence="4 5" key="1">
    <citation type="submission" date="2019-06" db="EMBL/GenBank/DDBJ databases">
        <title>Sequencing the genomes of 1000 actinobacteria strains.</title>
        <authorList>
            <person name="Klenk H.-P."/>
        </authorList>
    </citation>
    <scope>NUCLEOTIDE SEQUENCE [LARGE SCALE GENOMIC DNA]</scope>
    <source>
        <strain evidence="4 5">DSM 41695</strain>
    </source>
</reference>
<organism evidence="4 5">
    <name type="scientific">Streptomyces capillispiralis</name>
    <dbReference type="NCBI Taxonomy" id="68182"/>
    <lineage>
        <taxon>Bacteria</taxon>
        <taxon>Bacillati</taxon>
        <taxon>Actinomycetota</taxon>
        <taxon>Actinomycetes</taxon>
        <taxon>Kitasatosporales</taxon>
        <taxon>Streptomycetaceae</taxon>
        <taxon>Streptomyces</taxon>
    </lineage>
</organism>
<evidence type="ECO:0000256" key="2">
    <source>
        <dbReference type="SAM" id="MobiDB-lite"/>
    </source>
</evidence>
<dbReference type="Pfam" id="PF00975">
    <property type="entry name" value="Thioesterase"/>
    <property type="match status" value="1"/>
</dbReference>
<comment type="similarity">
    <text evidence="1">Belongs to the thioesterase family.</text>
</comment>
<dbReference type="GO" id="GO:0008610">
    <property type="term" value="P:lipid biosynthetic process"/>
    <property type="evidence" value="ECO:0007669"/>
    <property type="project" value="TreeGrafter"/>
</dbReference>
<dbReference type="PANTHER" id="PTHR11487:SF0">
    <property type="entry name" value="S-ACYL FATTY ACID SYNTHASE THIOESTERASE, MEDIUM CHAIN"/>
    <property type="match status" value="1"/>
</dbReference>
<accession>A0A561TQR6</accession>
<dbReference type="PANTHER" id="PTHR11487">
    <property type="entry name" value="THIOESTERASE"/>
    <property type="match status" value="1"/>
</dbReference>